<sequence>MKSWIVILLALFVFVGCSFDPINGKCKKKLEKLRQNPRDPRLFGIWILEEDKERLKDKNALLNFQVFRDDGYHRTASIVLQLDRAVSNVWYTEKDTVFMSWCTSGNFQPGRKAVYKVNGDTLKLCTVYEETGEVGKKTWVYVRYKE</sequence>
<accession>A0A1T4MNE3</accession>
<gene>
    <name evidence="1" type="ORF">SAMN02745205_01603</name>
</gene>
<organism evidence="1 2">
    <name type="scientific">Porphyromonas cangingivalis</name>
    <dbReference type="NCBI Taxonomy" id="36874"/>
    <lineage>
        <taxon>Bacteria</taxon>
        <taxon>Pseudomonadati</taxon>
        <taxon>Bacteroidota</taxon>
        <taxon>Bacteroidia</taxon>
        <taxon>Bacteroidales</taxon>
        <taxon>Porphyromonadaceae</taxon>
        <taxon>Porphyromonas</taxon>
    </lineage>
</organism>
<reference evidence="1 2" key="1">
    <citation type="submission" date="2017-02" db="EMBL/GenBank/DDBJ databases">
        <authorList>
            <person name="Peterson S.W."/>
        </authorList>
    </citation>
    <scope>NUCLEOTIDE SEQUENCE [LARGE SCALE GENOMIC DNA]</scope>
    <source>
        <strain evidence="1 2">ATCC 700135</strain>
    </source>
</reference>
<dbReference type="RefSeq" id="WP_025838847.1">
    <property type="nucleotide sequence ID" value="NZ_FUWL01000014.1"/>
</dbReference>
<name>A0A1T4MNE3_PORCN</name>
<dbReference type="AlphaFoldDB" id="A0A1T4MNE3"/>
<proteinExistence type="predicted"/>
<evidence type="ECO:0000313" key="1">
    <source>
        <dbReference type="EMBL" id="SJZ68463.1"/>
    </source>
</evidence>
<dbReference type="PROSITE" id="PS51257">
    <property type="entry name" value="PROKAR_LIPOPROTEIN"/>
    <property type="match status" value="1"/>
</dbReference>
<dbReference type="EMBL" id="FUWL01000014">
    <property type="protein sequence ID" value="SJZ68463.1"/>
    <property type="molecule type" value="Genomic_DNA"/>
</dbReference>
<protein>
    <recommendedName>
        <fullName evidence="3">Lipocalin-like domain-containing protein</fullName>
    </recommendedName>
</protein>
<dbReference type="Proteomes" id="UP000189956">
    <property type="component" value="Unassembled WGS sequence"/>
</dbReference>
<evidence type="ECO:0008006" key="3">
    <source>
        <dbReference type="Google" id="ProtNLM"/>
    </source>
</evidence>
<evidence type="ECO:0000313" key="2">
    <source>
        <dbReference type="Proteomes" id="UP000189956"/>
    </source>
</evidence>